<dbReference type="EMBL" id="JARKIE010000131">
    <property type="protein sequence ID" value="KAJ7678798.1"/>
    <property type="molecule type" value="Genomic_DNA"/>
</dbReference>
<dbReference type="Proteomes" id="UP001221757">
    <property type="component" value="Unassembled WGS sequence"/>
</dbReference>
<keyword evidence="2" id="KW-1185">Reference proteome</keyword>
<evidence type="ECO:0000313" key="2">
    <source>
        <dbReference type="Proteomes" id="UP001221757"/>
    </source>
</evidence>
<comment type="caution">
    <text evidence="1">The sequence shown here is derived from an EMBL/GenBank/DDBJ whole genome shotgun (WGS) entry which is preliminary data.</text>
</comment>
<sequence length="66" mass="7346">MVRLGFLVGTGDLGRRTLAAKAFPDVQIPLIFSYVATDTIWLNWYDACKNLDRIVDGHRPGKMHGG</sequence>
<reference evidence="1" key="1">
    <citation type="submission" date="2023-03" db="EMBL/GenBank/DDBJ databases">
        <title>Massive genome expansion in bonnet fungi (Mycena s.s.) driven by repeated elements and novel gene families across ecological guilds.</title>
        <authorList>
            <consortium name="Lawrence Berkeley National Laboratory"/>
            <person name="Harder C.B."/>
            <person name="Miyauchi S."/>
            <person name="Viragh M."/>
            <person name="Kuo A."/>
            <person name="Thoen E."/>
            <person name="Andreopoulos B."/>
            <person name="Lu D."/>
            <person name="Skrede I."/>
            <person name="Drula E."/>
            <person name="Henrissat B."/>
            <person name="Morin E."/>
            <person name="Kohler A."/>
            <person name="Barry K."/>
            <person name="LaButti K."/>
            <person name="Morin E."/>
            <person name="Salamov A."/>
            <person name="Lipzen A."/>
            <person name="Mereny Z."/>
            <person name="Hegedus B."/>
            <person name="Baldrian P."/>
            <person name="Stursova M."/>
            <person name="Weitz H."/>
            <person name="Taylor A."/>
            <person name="Grigoriev I.V."/>
            <person name="Nagy L.G."/>
            <person name="Martin F."/>
            <person name="Kauserud H."/>
        </authorList>
    </citation>
    <scope>NUCLEOTIDE SEQUENCE</scope>
    <source>
        <strain evidence="1">CBHHK067</strain>
    </source>
</reference>
<proteinExistence type="predicted"/>
<dbReference type="AlphaFoldDB" id="A0AAD7D682"/>
<accession>A0AAD7D682</accession>
<protein>
    <submittedName>
        <fullName evidence="1">Uncharacterized protein</fullName>
    </submittedName>
</protein>
<evidence type="ECO:0000313" key="1">
    <source>
        <dbReference type="EMBL" id="KAJ7678798.1"/>
    </source>
</evidence>
<gene>
    <name evidence="1" type="ORF">B0H17DRAFT_1206574</name>
</gene>
<organism evidence="1 2">
    <name type="scientific">Mycena rosella</name>
    <name type="common">Pink bonnet</name>
    <name type="synonym">Agaricus rosellus</name>
    <dbReference type="NCBI Taxonomy" id="1033263"/>
    <lineage>
        <taxon>Eukaryota</taxon>
        <taxon>Fungi</taxon>
        <taxon>Dikarya</taxon>
        <taxon>Basidiomycota</taxon>
        <taxon>Agaricomycotina</taxon>
        <taxon>Agaricomycetes</taxon>
        <taxon>Agaricomycetidae</taxon>
        <taxon>Agaricales</taxon>
        <taxon>Marasmiineae</taxon>
        <taxon>Mycenaceae</taxon>
        <taxon>Mycena</taxon>
    </lineage>
</organism>
<name>A0AAD7D682_MYCRO</name>